<sequence>MGIGLVLLGNSGNYVAVKLLKSRRIDCLVALLSPCFINF</sequence>
<dbReference type="EMBL" id="ATNM01000035">
    <property type="protein sequence ID" value="EPR70857.1"/>
    <property type="molecule type" value="Genomic_DNA"/>
</dbReference>
<accession>S7VNA6</accession>
<dbReference type="STRING" id="641524.ADICYQ_0853"/>
<gene>
    <name evidence="1" type="ORF">ADICYQ_0853</name>
</gene>
<evidence type="ECO:0000313" key="2">
    <source>
        <dbReference type="Proteomes" id="UP000014974"/>
    </source>
</evidence>
<dbReference type="AlphaFoldDB" id="S7VNA6"/>
<protein>
    <submittedName>
        <fullName evidence="1">Uncharacterized protein</fullName>
    </submittedName>
</protein>
<name>S7VNA6_9BACT</name>
<reference evidence="1 2" key="1">
    <citation type="journal article" date="2013" name="Genome Announc.">
        <title>Draft Genome Sequence of Cyclobacterium qasimii Strain M12-11BT, Isolated from Arctic Marine Sediment.</title>
        <authorList>
            <person name="Shivaji S."/>
            <person name="Ara S."/>
            <person name="Singh A."/>
            <person name="Kumar Pinnaka A."/>
        </authorList>
    </citation>
    <scope>NUCLEOTIDE SEQUENCE [LARGE SCALE GENOMIC DNA]</scope>
    <source>
        <strain evidence="1 2">M12-11B</strain>
    </source>
</reference>
<dbReference type="Proteomes" id="UP000014974">
    <property type="component" value="Unassembled WGS sequence"/>
</dbReference>
<organism evidence="1 2">
    <name type="scientific">Cyclobacterium qasimii M12-11B</name>
    <dbReference type="NCBI Taxonomy" id="641524"/>
    <lineage>
        <taxon>Bacteria</taxon>
        <taxon>Pseudomonadati</taxon>
        <taxon>Bacteroidota</taxon>
        <taxon>Cytophagia</taxon>
        <taxon>Cytophagales</taxon>
        <taxon>Cyclobacteriaceae</taxon>
        <taxon>Cyclobacterium</taxon>
    </lineage>
</organism>
<proteinExistence type="predicted"/>
<comment type="caution">
    <text evidence="1">The sequence shown here is derived from an EMBL/GenBank/DDBJ whole genome shotgun (WGS) entry which is preliminary data.</text>
</comment>
<evidence type="ECO:0000313" key="1">
    <source>
        <dbReference type="EMBL" id="EPR70857.1"/>
    </source>
</evidence>